<feature type="compositionally biased region" description="Low complexity" evidence="1">
    <location>
        <begin position="29"/>
        <end position="54"/>
    </location>
</feature>
<dbReference type="EMBL" id="LGTL01000036">
    <property type="protein sequence ID" value="KPA73431.1"/>
    <property type="molecule type" value="Genomic_DNA"/>
</dbReference>
<accession>A0A0N0VCP2</accession>
<dbReference type="OMA" id="QEMWHAV"/>
<feature type="region of interest" description="Disordered" evidence="1">
    <location>
        <begin position="19"/>
        <end position="54"/>
    </location>
</feature>
<gene>
    <name evidence="2" type="ORF">ABB37_09875</name>
</gene>
<keyword evidence="3" id="KW-1185">Reference proteome</keyword>
<dbReference type="RefSeq" id="XP_015651870.1">
    <property type="nucleotide sequence ID" value="XM_015809538.1"/>
</dbReference>
<evidence type="ECO:0000313" key="3">
    <source>
        <dbReference type="Proteomes" id="UP000037923"/>
    </source>
</evidence>
<evidence type="ECO:0000313" key="2">
    <source>
        <dbReference type="EMBL" id="KPA73432.1"/>
    </source>
</evidence>
<dbReference type="GeneID" id="26910158"/>
<dbReference type="EMBL" id="LGTL01000036">
    <property type="protein sequence ID" value="KPA73432.1"/>
    <property type="molecule type" value="Genomic_DNA"/>
</dbReference>
<dbReference type="AlphaFoldDB" id="A0A0N0VCP2"/>
<dbReference type="OrthoDB" id="275730at2759"/>
<dbReference type="RefSeq" id="XP_015651871.1">
    <property type="nucleotide sequence ID" value="XM_015809539.1"/>
</dbReference>
<protein>
    <submittedName>
        <fullName evidence="2">Uncharacterized protein</fullName>
    </submittedName>
</protein>
<name>A0A0N0VCP2_LEPPY</name>
<sequence>MWRRGRLLLSPMRRGSIAGVSAASTGNDPTPTSLPSSSSPSTSSPTTTTAAAGSATAAAAERSFLRNLIPMRVYATGLASAYLRHAFLQQDRLIHRFLGALEQVALPSPPRMLLAEGFQRMLEGESPQRELRELFEAAEVESRKLLLQLDVSGTGEAVYRSPQTDPRERAAWRAVAVDPLARVLAYELRAAAGYYARLMSVSSDPNTPAAVQVRTIIASDVRTDDFLVKTMLAFDDWARDVETGERVGAPMPPAIEEMVKELLLLERDAFGVFRFDPRGDNHHLVQALKLKDVTKTPKSFSVLLDPVMQAYGNFSLKVEEIYTGRWRQYTLHCAPEDHRIDAALPLFETVIAKDAITDGEVSLLVRYDEPICFRHKAASKEEKGGYGHTEVFELAMENPNRTYWEKYFLDR</sequence>
<dbReference type="VEuPathDB" id="TriTrypDB:LpyrH10_36_0180"/>
<organism evidence="2 3">
    <name type="scientific">Leptomonas pyrrhocoris</name>
    <name type="common">Firebug parasite</name>
    <dbReference type="NCBI Taxonomy" id="157538"/>
    <lineage>
        <taxon>Eukaryota</taxon>
        <taxon>Discoba</taxon>
        <taxon>Euglenozoa</taxon>
        <taxon>Kinetoplastea</taxon>
        <taxon>Metakinetoplastina</taxon>
        <taxon>Trypanosomatida</taxon>
        <taxon>Trypanosomatidae</taxon>
        <taxon>Leishmaniinae</taxon>
        <taxon>Leptomonas</taxon>
    </lineage>
</organism>
<dbReference type="Proteomes" id="UP000037923">
    <property type="component" value="Unassembled WGS sequence"/>
</dbReference>
<comment type="caution">
    <text evidence="2">The sequence shown here is derived from an EMBL/GenBank/DDBJ whole genome shotgun (WGS) entry which is preliminary data.</text>
</comment>
<proteinExistence type="predicted"/>
<reference evidence="2 3" key="1">
    <citation type="submission" date="2015-07" db="EMBL/GenBank/DDBJ databases">
        <title>High-quality genome of monoxenous trypanosomatid Leptomonas pyrrhocoris.</title>
        <authorList>
            <person name="Flegontov P."/>
            <person name="Butenko A."/>
            <person name="Firsov S."/>
            <person name="Vlcek C."/>
            <person name="Logacheva M.D."/>
            <person name="Field M."/>
            <person name="Filatov D."/>
            <person name="Flegontova O."/>
            <person name="Gerasimov E."/>
            <person name="Jackson A.P."/>
            <person name="Kelly S."/>
            <person name="Opperdoes F."/>
            <person name="O'Reilly A."/>
            <person name="Votypka J."/>
            <person name="Yurchenko V."/>
            <person name="Lukes J."/>
        </authorList>
    </citation>
    <scope>NUCLEOTIDE SEQUENCE [LARGE SCALE GENOMIC DNA]</scope>
    <source>
        <strain evidence="2">H10</strain>
    </source>
</reference>
<evidence type="ECO:0000256" key="1">
    <source>
        <dbReference type="SAM" id="MobiDB-lite"/>
    </source>
</evidence>